<protein>
    <submittedName>
        <fullName evidence="1">Uncharacterized protein</fullName>
    </submittedName>
</protein>
<evidence type="ECO:0000313" key="2">
    <source>
        <dbReference type="Proteomes" id="UP000068447"/>
    </source>
</evidence>
<evidence type="ECO:0000313" key="1">
    <source>
        <dbReference type="EMBL" id="ALT00051.1"/>
    </source>
</evidence>
<sequence length="212" mass="24507">MKRSDIFTNITLALFFILTPFFSVAKQTCLNAIENKVSDMIIGSCFMPAHKDLSMREAILYEKLNHDFGTFDNPSAMYQVFENMAKSGGPDFMYRFAQSTEMAFGHSKTKWAGKPDGMINSRDVESGLYDDYDEYIKPVREKIELWYKKAAESGSRDSQVMYIKRRLNPWKDHSIEELELALSFSKQLKANNEPNIDRVIQELEILIAEKEL</sequence>
<dbReference type="EMBL" id="CP013650">
    <property type="protein sequence ID" value="ALT00051.1"/>
    <property type="molecule type" value="Genomic_DNA"/>
</dbReference>
<dbReference type="RefSeq" id="WP_062483435.1">
    <property type="nucleotide sequence ID" value="NZ_CP013650.1"/>
</dbReference>
<reference evidence="1 2" key="1">
    <citation type="submission" date="2015-12" db="EMBL/GenBank/DDBJ databases">
        <title>Complete genome of Lacimicrobium alkaliphilum KCTC 32984.</title>
        <authorList>
            <person name="Kim S.-G."/>
            <person name="Lee Y.-J."/>
        </authorList>
    </citation>
    <scope>NUCLEOTIDE SEQUENCE [LARGE SCALE GENOMIC DNA]</scope>
    <source>
        <strain evidence="1 2">YelD216</strain>
    </source>
</reference>
<proteinExistence type="predicted"/>
<gene>
    <name evidence="1" type="ORF">AT746_18430</name>
</gene>
<dbReference type="KEGG" id="lal:AT746_18430"/>
<name>A0A0U3AQ92_9ALTE</name>
<dbReference type="Proteomes" id="UP000068447">
    <property type="component" value="Chromosome"/>
</dbReference>
<keyword evidence="2" id="KW-1185">Reference proteome</keyword>
<dbReference type="AlphaFoldDB" id="A0A0U3AQ92"/>
<accession>A0A0U3AQ92</accession>
<organism evidence="1 2">
    <name type="scientific">Lacimicrobium alkaliphilum</name>
    <dbReference type="NCBI Taxonomy" id="1526571"/>
    <lineage>
        <taxon>Bacteria</taxon>
        <taxon>Pseudomonadati</taxon>
        <taxon>Pseudomonadota</taxon>
        <taxon>Gammaproteobacteria</taxon>
        <taxon>Alteromonadales</taxon>
        <taxon>Alteromonadaceae</taxon>
        <taxon>Lacimicrobium</taxon>
    </lineage>
</organism>